<evidence type="ECO:0000256" key="5">
    <source>
        <dbReference type="ARBA" id="ARBA00022692"/>
    </source>
</evidence>
<evidence type="ECO:0000256" key="8">
    <source>
        <dbReference type="RuleBase" id="RU361157"/>
    </source>
</evidence>
<comment type="caution">
    <text evidence="10">The sequence shown here is derived from an EMBL/GenBank/DDBJ whole genome shotgun (WGS) entry which is preliminary data.</text>
</comment>
<evidence type="ECO:0000259" key="9">
    <source>
        <dbReference type="PROSITE" id="PS51012"/>
    </source>
</evidence>
<dbReference type="InterPro" id="IPR047817">
    <property type="entry name" value="ABC2_TM_bact-type"/>
</dbReference>
<sequence length="270" mass="31552">MKNWFYIEKSIFYNWFTILDLSKKEFVQEFANARLGIIWAIIKPLVMIAVFCFVFSSGMRNITGDIQVPYLIWLVSAYIPWIFISDVIVSGASSIRSKSFLVKKIKFPVEILPNVRMFISFYTFLILLCITFIIFGVNGMLNIINYFKLIYAIIITMIFLSALLRLLATWVVMSIDILHAIGVIMQFLLWTCPIMWQSGELPIAQSMPWLNLILKINPLYYLVELFRDAFLGTNVSTLSYAIYFWIITLSLFIFSSKEFCRFRPEFDDVL</sequence>
<dbReference type="PANTHER" id="PTHR30413:SF10">
    <property type="entry name" value="CAPSULE POLYSACCHARIDE EXPORT INNER-MEMBRANE PROTEIN CTRC"/>
    <property type="match status" value="1"/>
</dbReference>
<comment type="subcellular location">
    <subcellularLocation>
        <location evidence="1 8">Cell membrane</location>
        <topology evidence="1 8">Multi-pass membrane protein</topology>
    </subcellularLocation>
</comment>
<evidence type="ECO:0000256" key="3">
    <source>
        <dbReference type="ARBA" id="ARBA00022448"/>
    </source>
</evidence>
<feature type="transmembrane region" description="Helical" evidence="8">
    <location>
        <begin position="115"/>
        <end position="137"/>
    </location>
</feature>
<keyword evidence="11" id="KW-1185">Reference proteome</keyword>
<dbReference type="InterPro" id="IPR013525">
    <property type="entry name" value="ABC2_TM"/>
</dbReference>
<evidence type="ECO:0000313" key="11">
    <source>
        <dbReference type="Proteomes" id="UP000095488"/>
    </source>
</evidence>
<feature type="transmembrane region" description="Helical" evidence="8">
    <location>
        <begin position="177"/>
        <end position="196"/>
    </location>
</feature>
<evidence type="ECO:0000256" key="4">
    <source>
        <dbReference type="ARBA" id="ARBA00022475"/>
    </source>
</evidence>
<dbReference type="Pfam" id="PF01061">
    <property type="entry name" value="ABC2_membrane"/>
    <property type="match status" value="1"/>
</dbReference>
<dbReference type="EMBL" id="CYZR01000011">
    <property type="protein sequence ID" value="CUO22215.1"/>
    <property type="molecule type" value="Genomic_DNA"/>
</dbReference>
<evidence type="ECO:0000256" key="6">
    <source>
        <dbReference type="ARBA" id="ARBA00022989"/>
    </source>
</evidence>
<organism evidence="10 11">
    <name type="scientific">Sarcina ventriculi</name>
    <name type="common">Clostridium ventriculi</name>
    <dbReference type="NCBI Taxonomy" id="1267"/>
    <lineage>
        <taxon>Bacteria</taxon>
        <taxon>Bacillati</taxon>
        <taxon>Bacillota</taxon>
        <taxon>Clostridia</taxon>
        <taxon>Eubacteriales</taxon>
        <taxon>Clostridiaceae</taxon>
        <taxon>Sarcina</taxon>
    </lineage>
</organism>
<accession>A0ABM9USF3</accession>
<evidence type="ECO:0000256" key="7">
    <source>
        <dbReference type="ARBA" id="ARBA00023136"/>
    </source>
</evidence>
<evidence type="ECO:0000256" key="1">
    <source>
        <dbReference type="ARBA" id="ARBA00004651"/>
    </source>
</evidence>
<feature type="transmembrane region" description="Helical" evidence="8">
    <location>
        <begin position="238"/>
        <end position="254"/>
    </location>
</feature>
<keyword evidence="4 8" id="KW-1003">Cell membrane</keyword>
<dbReference type="RefSeq" id="WP_055260211.1">
    <property type="nucleotide sequence ID" value="NZ_BCMV01000082.1"/>
</dbReference>
<keyword evidence="3 8" id="KW-0813">Transport</keyword>
<protein>
    <recommendedName>
        <fullName evidence="8">Transport permease protein</fullName>
    </recommendedName>
</protein>
<name>A0ABM9USF3_SARVE</name>
<keyword evidence="5 8" id="KW-0812">Transmembrane</keyword>
<evidence type="ECO:0000313" key="10">
    <source>
        <dbReference type="EMBL" id="CUO22215.1"/>
    </source>
</evidence>
<evidence type="ECO:0000256" key="2">
    <source>
        <dbReference type="ARBA" id="ARBA00007783"/>
    </source>
</evidence>
<gene>
    <name evidence="10" type="ORF">ERS852473_02232</name>
</gene>
<keyword evidence="7 8" id="KW-0472">Membrane</keyword>
<proteinExistence type="inferred from homology"/>
<dbReference type="PROSITE" id="PS51012">
    <property type="entry name" value="ABC_TM2"/>
    <property type="match status" value="1"/>
</dbReference>
<keyword evidence="6 8" id="KW-1133">Transmembrane helix</keyword>
<feature type="transmembrane region" description="Helical" evidence="8">
    <location>
        <begin position="149"/>
        <end position="171"/>
    </location>
</feature>
<reference evidence="10 11" key="1">
    <citation type="submission" date="2015-09" db="EMBL/GenBank/DDBJ databases">
        <authorList>
            <consortium name="Pathogen Informatics"/>
        </authorList>
    </citation>
    <scope>NUCLEOTIDE SEQUENCE [LARGE SCALE GENOMIC DNA]</scope>
    <source>
        <strain evidence="10 11">2789STDY5834858</strain>
    </source>
</reference>
<dbReference type="Proteomes" id="UP000095488">
    <property type="component" value="Unassembled WGS sequence"/>
</dbReference>
<feature type="transmembrane region" description="Helical" evidence="8">
    <location>
        <begin position="70"/>
        <end position="95"/>
    </location>
</feature>
<feature type="domain" description="ABC transmembrane type-2" evidence="9">
    <location>
        <begin position="35"/>
        <end position="262"/>
    </location>
</feature>
<comment type="similarity">
    <text evidence="2 8">Belongs to the ABC-2 integral membrane protein family.</text>
</comment>
<dbReference type="PANTHER" id="PTHR30413">
    <property type="entry name" value="INNER MEMBRANE TRANSPORT PERMEASE"/>
    <property type="match status" value="1"/>
</dbReference>
<feature type="transmembrane region" description="Helical" evidence="8">
    <location>
        <begin position="37"/>
        <end position="58"/>
    </location>
</feature>